<dbReference type="EMBL" id="JACHNB010000001">
    <property type="protein sequence ID" value="MBB4740177.1"/>
    <property type="molecule type" value="Genomic_DNA"/>
</dbReference>
<dbReference type="NCBIfam" id="TIGR00374">
    <property type="entry name" value="flippase-like domain"/>
    <property type="match status" value="1"/>
</dbReference>
<proteinExistence type="predicted"/>
<dbReference type="PANTHER" id="PTHR39087:SF2">
    <property type="entry name" value="UPF0104 MEMBRANE PROTEIN MJ1595"/>
    <property type="match status" value="1"/>
</dbReference>
<feature type="compositionally biased region" description="Basic residues" evidence="6">
    <location>
        <begin position="17"/>
        <end position="27"/>
    </location>
</feature>
<feature type="compositionally biased region" description="Low complexity" evidence="6">
    <location>
        <begin position="283"/>
        <end position="298"/>
    </location>
</feature>
<dbReference type="GO" id="GO:0005886">
    <property type="term" value="C:plasma membrane"/>
    <property type="evidence" value="ECO:0007669"/>
    <property type="project" value="UniProtKB-SubCell"/>
</dbReference>
<keyword evidence="2" id="KW-1003">Cell membrane</keyword>
<dbReference type="AlphaFoldDB" id="A0A7W7M7R5"/>
<comment type="subcellular location">
    <subcellularLocation>
        <location evidence="1">Cell membrane</location>
        <topology evidence="1">Multi-pass membrane protein</topology>
    </subcellularLocation>
</comment>
<evidence type="ECO:0000256" key="2">
    <source>
        <dbReference type="ARBA" id="ARBA00022475"/>
    </source>
</evidence>
<keyword evidence="3 7" id="KW-0812">Transmembrane</keyword>
<dbReference type="RefSeq" id="WP_185040615.1">
    <property type="nucleotide sequence ID" value="NZ_BAABFG010000005.1"/>
</dbReference>
<keyword evidence="4 7" id="KW-1133">Transmembrane helix</keyword>
<evidence type="ECO:0000256" key="6">
    <source>
        <dbReference type="SAM" id="MobiDB-lite"/>
    </source>
</evidence>
<evidence type="ECO:0000256" key="5">
    <source>
        <dbReference type="ARBA" id="ARBA00023136"/>
    </source>
</evidence>
<accession>A0A7W7M7R5</accession>
<feature type="transmembrane region" description="Helical" evidence="7">
    <location>
        <begin position="159"/>
        <end position="178"/>
    </location>
</feature>
<evidence type="ECO:0000256" key="4">
    <source>
        <dbReference type="ARBA" id="ARBA00022989"/>
    </source>
</evidence>
<feature type="region of interest" description="Disordered" evidence="6">
    <location>
        <begin position="1"/>
        <end position="39"/>
    </location>
</feature>
<evidence type="ECO:0000256" key="7">
    <source>
        <dbReference type="SAM" id="Phobius"/>
    </source>
</evidence>
<evidence type="ECO:0000256" key="3">
    <source>
        <dbReference type="ARBA" id="ARBA00022692"/>
    </source>
</evidence>
<reference evidence="8 9" key="1">
    <citation type="submission" date="2020-08" db="EMBL/GenBank/DDBJ databases">
        <title>Sequencing the genomes of 1000 actinobacteria strains.</title>
        <authorList>
            <person name="Klenk H.-P."/>
        </authorList>
    </citation>
    <scope>NUCLEOTIDE SEQUENCE [LARGE SCALE GENOMIC DNA]</scope>
    <source>
        <strain evidence="8 9">DSM 45809</strain>
    </source>
</reference>
<comment type="caution">
    <text evidence="8">The sequence shown here is derived from an EMBL/GenBank/DDBJ whole genome shotgun (WGS) entry which is preliminary data.</text>
</comment>
<feature type="region of interest" description="Disordered" evidence="6">
    <location>
        <begin position="271"/>
        <end position="298"/>
    </location>
</feature>
<dbReference type="Proteomes" id="UP000546162">
    <property type="component" value="Unassembled WGS sequence"/>
</dbReference>
<sequence length="451" mass="46286">MTVTAQPAPPGVPPTRHVPRPGRRRPARSPAGADTDADPDPARGKVWRWLRYLPLLLVAALALGTLRGRLPDPADFLGALRAADWWWALLAVAAGSLSQFAYAEQQRHLLAAFDVHVPSWRALAMTYVRSALSMALPAGSAASAAYAFQTYRRHGATPAISATATLLSAAVTVASLVLLYSATWSTTVTLLTTAALTLLWLRRRLRPTAPRPAGASGAAIPPAASATPGAAAGSGAAIPLAASPTLGAAAGSGAAIPPAASPTLGAAAGAGAAIPPAAPRTPRPATVSRRGTPPAAPAARFAGLGRRIVAPAVRLVRRPAVAQALRDARAVPPKTWIVVLLASVINWLLDLCCLVLAAAAVHAEIPWHRLALIYLAVQVVRQIPLTPGGIGLIETSMLAGLIAAGCPEVTAAAVVLIYRLISFWLILPTGLAAHLTLRRPTGTNALPTAGG</sequence>
<dbReference type="Pfam" id="PF03706">
    <property type="entry name" value="LPG_synthase_TM"/>
    <property type="match status" value="1"/>
</dbReference>
<dbReference type="PANTHER" id="PTHR39087">
    <property type="entry name" value="UPF0104 MEMBRANE PROTEIN MJ1595"/>
    <property type="match status" value="1"/>
</dbReference>
<feature type="transmembrane region" description="Helical" evidence="7">
    <location>
        <begin position="82"/>
        <end position="102"/>
    </location>
</feature>
<gene>
    <name evidence="8" type="ORF">BJY16_003636</name>
</gene>
<dbReference type="InterPro" id="IPR022791">
    <property type="entry name" value="L-PG_synthase/AglD"/>
</dbReference>
<feature type="transmembrane region" description="Helical" evidence="7">
    <location>
        <begin position="336"/>
        <end position="363"/>
    </location>
</feature>
<organism evidence="8 9">
    <name type="scientific">Actinoplanes octamycinicus</name>
    <dbReference type="NCBI Taxonomy" id="135948"/>
    <lineage>
        <taxon>Bacteria</taxon>
        <taxon>Bacillati</taxon>
        <taxon>Actinomycetota</taxon>
        <taxon>Actinomycetes</taxon>
        <taxon>Micromonosporales</taxon>
        <taxon>Micromonosporaceae</taxon>
        <taxon>Actinoplanes</taxon>
    </lineage>
</organism>
<feature type="transmembrane region" description="Helical" evidence="7">
    <location>
        <begin position="383"/>
        <end position="404"/>
    </location>
</feature>
<keyword evidence="5 7" id="KW-0472">Membrane</keyword>
<feature type="transmembrane region" description="Helical" evidence="7">
    <location>
        <begin position="184"/>
        <end position="201"/>
    </location>
</feature>
<feature type="transmembrane region" description="Helical" evidence="7">
    <location>
        <begin position="416"/>
        <end position="437"/>
    </location>
</feature>
<evidence type="ECO:0000256" key="1">
    <source>
        <dbReference type="ARBA" id="ARBA00004651"/>
    </source>
</evidence>
<protein>
    <submittedName>
        <fullName evidence="8">Uncharacterized membrane protein YbhN (UPF0104 family)</fullName>
    </submittedName>
</protein>
<evidence type="ECO:0000313" key="8">
    <source>
        <dbReference type="EMBL" id="MBB4740177.1"/>
    </source>
</evidence>
<keyword evidence="9" id="KW-1185">Reference proteome</keyword>
<feature type="transmembrane region" description="Helical" evidence="7">
    <location>
        <begin position="49"/>
        <end position="70"/>
    </location>
</feature>
<name>A0A7W7M7R5_9ACTN</name>
<evidence type="ECO:0000313" key="9">
    <source>
        <dbReference type="Proteomes" id="UP000546162"/>
    </source>
</evidence>